<evidence type="ECO:0000256" key="3">
    <source>
        <dbReference type="ARBA" id="ARBA00022670"/>
    </source>
</evidence>
<dbReference type="Pfam" id="PF05193">
    <property type="entry name" value="Peptidase_M16_C"/>
    <property type="match status" value="1"/>
</dbReference>
<dbReference type="SUPFAM" id="SSF63411">
    <property type="entry name" value="LuxS/MPP-like metallohydrolase"/>
    <property type="match status" value="4"/>
</dbReference>
<keyword evidence="6" id="KW-0862">Zinc</keyword>
<comment type="cofactor">
    <cofactor evidence="1">
        <name>Zn(2+)</name>
        <dbReference type="ChEBI" id="CHEBI:29105"/>
    </cofactor>
</comment>
<evidence type="ECO:0000259" key="11">
    <source>
        <dbReference type="Pfam" id="PF16187"/>
    </source>
</evidence>
<dbReference type="InterPro" id="IPR001431">
    <property type="entry name" value="Pept_M16_Zn_BS"/>
</dbReference>
<dbReference type="InterPro" id="IPR007863">
    <property type="entry name" value="Peptidase_M16_C"/>
</dbReference>
<dbReference type="AlphaFoldDB" id="A0A9W8CS66"/>
<dbReference type="Pfam" id="PF00675">
    <property type="entry name" value="Peptidase_M16"/>
    <property type="match status" value="1"/>
</dbReference>
<name>A0A9W8CS66_9FUNG</name>
<organism evidence="13 14">
    <name type="scientific">Coemansia erecta</name>
    <dbReference type="NCBI Taxonomy" id="147472"/>
    <lineage>
        <taxon>Eukaryota</taxon>
        <taxon>Fungi</taxon>
        <taxon>Fungi incertae sedis</taxon>
        <taxon>Zoopagomycota</taxon>
        <taxon>Kickxellomycotina</taxon>
        <taxon>Kickxellomycetes</taxon>
        <taxon>Kickxellales</taxon>
        <taxon>Kickxellaceae</taxon>
        <taxon>Coemansia</taxon>
    </lineage>
</organism>
<dbReference type="PANTHER" id="PTHR43690">
    <property type="entry name" value="NARDILYSIN"/>
    <property type="match status" value="1"/>
</dbReference>
<reference evidence="13" key="1">
    <citation type="submission" date="2022-07" db="EMBL/GenBank/DDBJ databases">
        <title>Phylogenomic reconstructions and comparative analyses of Kickxellomycotina fungi.</title>
        <authorList>
            <person name="Reynolds N.K."/>
            <person name="Stajich J.E."/>
            <person name="Barry K."/>
            <person name="Grigoriev I.V."/>
            <person name="Crous P."/>
            <person name="Smith M.E."/>
        </authorList>
    </citation>
    <scope>NUCLEOTIDE SEQUENCE</scope>
    <source>
        <strain evidence="13">NBRC 32514</strain>
    </source>
</reference>
<evidence type="ECO:0000256" key="2">
    <source>
        <dbReference type="ARBA" id="ARBA00007261"/>
    </source>
</evidence>
<dbReference type="PROSITE" id="PS00143">
    <property type="entry name" value="INSULINASE"/>
    <property type="match status" value="1"/>
</dbReference>
<evidence type="ECO:0000256" key="6">
    <source>
        <dbReference type="ARBA" id="ARBA00022833"/>
    </source>
</evidence>
<dbReference type="FunFam" id="3.30.830.10:FF:000012">
    <property type="entry name" value="Protease 3"/>
    <property type="match status" value="1"/>
</dbReference>
<protein>
    <submittedName>
        <fullName evidence="13">Metalloprotease</fullName>
        <ecNumber evidence="13">3.4.24.56</ecNumber>
    </submittedName>
</protein>
<dbReference type="Proteomes" id="UP001149813">
    <property type="component" value="Unassembled WGS sequence"/>
</dbReference>
<keyword evidence="7 13" id="KW-0482">Metalloprotease</keyword>
<evidence type="ECO:0000313" key="13">
    <source>
        <dbReference type="EMBL" id="KAJ1723579.1"/>
    </source>
</evidence>
<evidence type="ECO:0000259" key="9">
    <source>
        <dbReference type="Pfam" id="PF00675"/>
    </source>
</evidence>
<evidence type="ECO:0000256" key="8">
    <source>
        <dbReference type="RuleBase" id="RU004447"/>
    </source>
</evidence>
<feature type="domain" description="Peptidase M16 N-terminal" evidence="9">
    <location>
        <begin position="90"/>
        <end position="226"/>
    </location>
</feature>
<dbReference type="GO" id="GO:0004222">
    <property type="term" value="F:metalloendopeptidase activity"/>
    <property type="evidence" value="ECO:0007669"/>
    <property type="project" value="UniProtKB-EC"/>
</dbReference>
<dbReference type="OrthoDB" id="952271at2759"/>
<dbReference type="GO" id="GO:0051603">
    <property type="term" value="P:proteolysis involved in protein catabolic process"/>
    <property type="evidence" value="ECO:0007669"/>
    <property type="project" value="TreeGrafter"/>
</dbReference>
<sequence>MIYEERIREYMDHPSFTPYLDHLGIGSGSSNGNDGNKVPTPARDAWKTQFEIRKTVDSGLPYYEYTGVIEKSPTDPRQFRLIRLLNNMTVLCAHDPDSVDSAASLSVNVGHQHNPPEFLGLAHFLEHMLFQGSEKYPGENSYNKHISTFSGYDNAFTSDIETCYHFALANDGFEGALDRFSRFFIDPLLNASSVDKELLAVDSEHKGNIQNDGWRWYALLKRVSNPDHPFSQFGTGTTETLGGSASQLGVSLRDELLKFHQKYYSSDIMNLVVAGNHTLDLLTEWTVSKFSQVRSLGNPKIEHQAHPLSRSEVGQLVHMERVDDGQDMALIFALPEIKSTYRSGAIAYISYLLRAQGKGSLYHYLQHKGWITDISGLTISTNSDGFNLFIIGADLTLEGLEHRDEIVHAIFAYLNMMAATKPQEWYHNELRTSNNLDHYFYQKSSVHSWVTRQSGILHNAHILPEYVMTAGSLIGEFDADMVSRLLGLLKPSNYMMLISAKQHKDADLNMTDPFYGTKYHVGRLPTSLTKSPGSGFKYRKLFSMPKPNPFIPTGLGMDLQLSNPAVAPADPVYLKRTDKMAVWFKKDDQFFTPRGAIHIKIKVPLTNTPFHHALNELYSMYIDEVMYNELQQAMLAGFHFHYTPTAGTINIHITGFSENQRSVLDAMLRQVKSLTIDAQLFSVLYEKLADSYSAIRTEDPLSHANMVLGFINRHPSWYYTHKQAELKKITAADLQLFADHILDQTFSKILIIGDFEEEEALSISHMVDSILNSEQLPEHLTDNARALSIDPGYYVHQTLATDENAKNSAVVSHIYCGSILDDYELVVLELLVRIIREPFFDQLRTKEQLGYQVGAQSKSFGTNQILAFYIQGESNPAYAGMRIDRFADSFRQHLVDYDPRILSTKIDSIAEKWSDKPKTIFQEAKEHWSQISSGNYEFNQKDKHIALLKTLNRDDLVRFWDKYINTRTARMYRRIDSQIWSSKTLKPSSEQFAQFHSGSIALQGCLHRDGATNVALSKVNDIVRLASQSGNIDGALASLQDQFNVQVGANSQISVALQMAVDQVAASPSFAAINGLNLTKIGMSQSPSGIWLINDIRKFKNSQQLLGSSLPFQIPEPKYLFTEN</sequence>
<dbReference type="GO" id="GO:0005739">
    <property type="term" value="C:mitochondrion"/>
    <property type="evidence" value="ECO:0007669"/>
    <property type="project" value="TreeGrafter"/>
</dbReference>
<proteinExistence type="inferred from homology"/>
<keyword evidence="4" id="KW-0479">Metal-binding</keyword>
<keyword evidence="14" id="KW-1185">Reference proteome</keyword>
<dbReference type="InterPro" id="IPR011249">
    <property type="entry name" value="Metalloenz_LuxS/M16"/>
</dbReference>
<dbReference type="GO" id="GO:0043171">
    <property type="term" value="P:peptide catabolic process"/>
    <property type="evidence" value="ECO:0007669"/>
    <property type="project" value="TreeGrafter"/>
</dbReference>
<dbReference type="InterPro" id="IPR032632">
    <property type="entry name" value="Peptidase_M16_M"/>
</dbReference>
<dbReference type="Pfam" id="PF16187">
    <property type="entry name" value="Peptidase_M16_M"/>
    <property type="match status" value="1"/>
</dbReference>
<evidence type="ECO:0000256" key="5">
    <source>
        <dbReference type="ARBA" id="ARBA00022801"/>
    </source>
</evidence>
<gene>
    <name evidence="13" type="primary">STE23_1</name>
    <name evidence="13" type="ORF">LPJ53_002102</name>
</gene>
<evidence type="ECO:0000256" key="1">
    <source>
        <dbReference type="ARBA" id="ARBA00001947"/>
    </source>
</evidence>
<feature type="domain" description="Peptidase M16 middle/third" evidence="11">
    <location>
        <begin position="440"/>
        <end position="723"/>
    </location>
</feature>
<dbReference type="EMBL" id="JANBOJ010000061">
    <property type="protein sequence ID" value="KAJ1723579.1"/>
    <property type="molecule type" value="Genomic_DNA"/>
</dbReference>
<dbReference type="InterPro" id="IPR054734">
    <property type="entry name" value="PqqF-like_C_4"/>
</dbReference>
<evidence type="ECO:0000313" key="14">
    <source>
        <dbReference type="Proteomes" id="UP001149813"/>
    </source>
</evidence>
<comment type="similarity">
    <text evidence="2 8">Belongs to the peptidase M16 family.</text>
</comment>
<evidence type="ECO:0000259" key="12">
    <source>
        <dbReference type="Pfam" id="PF22456"/>
    </source>
</evidence>
<dbReference type="InterPro" id="IPR011765">
    <property type="entry name" value="Pept_M16_N"/>
</dbReference>
<dbReference type="GO" id="GO:0046872">
    <property type="term" value="F:metal ion binding"/>
    <property type="evidence" value="ECO:0007669"/>
    <property type="project" value="UniProtKB-KW"/>
</dbReference>
<dbReference type="PANTHER" id="PTHR43690:SF18">
    <property type="entry name" value="INSULIN-DEGRADING ENZYME-RELATED"/>
    <property type="match status" value="1"/>
</dbReference>
<dbReference type="Pfam" id="PF22456">
    <property type="entry name" value="PqqF-like_C_4"/>
    <property type="match status" value="1"/>
</dbReference>
<accession>A0A9W8CS66</accession>
<comment type="caution">
    <text evidence="13">The sequence shown here is derived from an EMBL/GenBank/DDBJ whole genome shotgun (WGS) entry which is preliminary data.</text>
</comment>
<evidence type="ECO:0000256" key="4">
    <source>
        <dbReference type="ARBA" id="ARBA00022723"/>
    </source>
</evidence>
<keyword evidence="3" id="KW-0645">Protease</keyword>
<dbReference type="Gene3D" id="3.30.830.10">
    <property type="entry name" value="Metalloenzyme, LuxS/M16 peptidase-like"/>
    <property type="match status" value="4"/>
</dbReference>
<feature type="domain" description="Peptidase M16 C-terminal" evidence="10">
    <location>
        <begin position="253"/>
        <end position="432"/>
    </location>
</feature>
<dbReference type="FunFam" id="3.30.830.10:FF:000005">
    <property type="entry name" value="nardilysin isoform X1"/>
    <property type="match status" value="1"/>
</dbReference>
<evidence type="ECO:0000259" key="10">
    <source>
        <dbReference type="Pfam" id="PF05193"/>
    </source>
</evidence>
<dbReference type="InterPro" id="IPR050626">
    <property type="entry name" value="Peptidase_M16"/>
</dbReference>
<keyword evidence="5 13" id="KW-0378">Hydrolase</keyword>
<feature type="domain" description="Coenzyme PQQ synthesis protein F-like C-terminal lobe" evidence="12">
    <location>
        <begin position="830"/>
        <end position="928"/>
    </location>
</feature>
<evidence type="ECO:0000256" key="7">
    <source>
        <dbReference type="ARBA" id="ARBA00023049"/>
    </source>
</evidence>
<dbReference type="GO" id="GO:0005829">
    <property type="term" value="C:cytosol"/>
    <property type="evidence" value="ECO:0007669"/>
    <property type="project" value="TreeGrafter"/>
</dbReference>
<dbReference type="EC" id="3.4.24.56" evidence="13"/>